<comment type="caution">
    <text evidence="1">The sequence shown here is derived from an EMBL/GenBank/DDBJ whole genome shotgun (WGS) entry which is preliminary data.</text>
</comment>
<reference evidence="1 2" key="1">
    <citation type="submission" date="2020-09" db="EMBL/GenBank/DDBJ databases">
        <authorList>
            <person name="Kim M.K."/>
        </authorList>
    </citation>
    <scope>NUCLEOTIDE SEQUENCE [LARGE SCALE GENOMIC DNA]</scope>
    <source>
        <strain evidence="1 2">BT189</strain>
    </source>
</reference>
<sequence length="156" mass="17704">MINNTEEVVALPLKKLIENLINRLMTEDITIERPGGPIQLLGGKHASALLLNGKLIQFTFLREVGSTWRYQIAKNITETDIIAENQFRNFVKYGFLQAESIQSQFAYIINKLAIGKYRVAIEYIDAGIELLEPCLTSQNFTPKSDYFHFDTYGALA</sequence>
<organism evidence="1 2">
    <name type="scientific">Hymenobacter armeniacus</name>
    <dbReference type="NCBI Taxonomy" id="2771358"/>
    <lineage>
        <taxon>Bacteria</taxon>
        <taxon>Pseudomonadati</taxon>
        <taxon>Bacteroidota</taxon>
        <taxon>Cytophagia</taxon>
        <taxon>Cytophagales</taxon>
        <taxon>Hymenobacteraceae</taxon>
        <taxon>Hymenobacter</taxon>
    </lineage>
</organism>
<accession>A0ABR8JRX1</accession>
<proteinExistence type="predicted"/>
<protein>
    <submittedName>
        <fullName evidence="1">Uncharacterized protein</fullName>
    </submittedName>
</protein>
<keyword evidence="2" id="KW-1185">Reference proteome</keyword>
<dbReference type="EMBL" id="JACXAC010000001">
    <property type="protein sequence ID" value="MBD2721360.1"/>
    <property type="molecule type" value="Genomic_DNA"/>
</dbReference>
<dbReference type="Proteomes" id="UP000606003">
    <property type="component" value="Unassembled WGS sequence"/>
</dbReference>
<evidence type="ECO:0000313" key="2">
    <source>
        <dbReference type="Proteomes" id="UP000606003"/>
    </source>
</evidence>
<evidence type="ECO:0000313" key="1">
    <source>
        <dbReference type="EMBL" id="MBD2721360.1"/>
    </source>
</evidence>
<name>A0ABR8JRX1_9BACT</name>
<gene>
    <name evidence="1" type="ORF">IC234_04415</name>
</gene>